<evidence type="ECO:0000313" key="2">
    <source>
        <dbReference type="Proteomes" id="UP000199182"/>
    </source>
</evidence>
<dbReference type="OrthoDB" id="358525at2"/>
<dbReference type="Proteomes" id="UP000199182">
    <property type="component" value="Unassembled WGS sequence"/>
</dbReference>
<dbReference type="InterPro" id="IPR029058">
    <property type="entry name" value="AB_hydrolase_fold"/>
</dbReference>
<proteinExistence type="predicted"/>
<accession>A0A1H0GSZ9</accession>
<dbReference type="RefSeq" id="WP_092643552.1">
    <property type="nucleotide sequence ID" value="NZ_FNID01000055.1"/>
</dbReference>
<dbReference type="Gene3D" id="3.40.50.1820">
    <property type="entry name" value="alpha/beta hydrolase"/>
    <property type="match status" value="1"/>
</dbReference>
<dbReference type="STRING" id="258515.SAMN05192585_15510"/>
<sequence>MKKEKLSIGTIPALIWGEKSDKVYIFVHGKMSCKEEAEVFAEIAEDEGYQTISFDLPEHGERRADTSYKCNIINGISDLTMVGDYVFDHWESVSLFGCSLGAFFSLNAYRNRSFDNCLFQSPIVNMEHLIRQMFLWFDVTEEELKAKGEIPTPFETLSWPYFSYVKEHPIDKWSVPTHVLYGAKDNLQSREVIDAFVQRFHCDLDVAENSEHPFMGEGDQEIVKAWMKNSLRCGKTI</sequence>
<dbReference type="SUPFAM" id="SSF53474">
    <property type="entry name" value="alpha/beta-Hydrolases"/>
    <property type="match status" value="1"/>
</dbReference>
<keyword evidence="2" id="KW-1185">Reference proteome</keyword>
<dbReference type="AlphaFoldDB" id="A0A1H0GSZ9"/>
<evidence type="ECO:0008006" key="3">
    <source>
        <dbReference type="Google" id="ProtNLM"/>
    </source>
</evidence>
<organism evidence="1 2">
    <name type="scientific">Acetanaerobacterium elongatum</name>
    <dbReference type="NCBI Taxonomy" id="258515"/>
    <lineage>
        <taxon>Bacteria</taxon>
        <taxon>Bacillati</taxon>
        <taxon>Bacillota</taxon>
        <taxon>Clostridia</taxon>
        <taxon>Eubacteriales</taxon>
        <taxon>Oscillospiraceae</taxon>
        <taxon>Acetanaerobacterium</taxon>
    </lineage>
</organism>
<reference evidence="1 2" key="1">
    <citation type="submission" date="2016-10" db="EMBL/GenBank/DDBJ databases">
        <authorList>
            <person name="de Groot N.N."/>
        </authorList>
    </citation>
    <scope>NUCLEOTIDE SEQUENCE [LARGE SCALE GENOMIC DNA]</scope>
    <source>
        <strain evidence="1 2">CGMCC 1.5012</strain>
    </source>
</reference>
<protein>
    <recommendedName>
        <fullName evidence="3">Alpha/beta hydrolase</fullName>
    </recommendedName>
</protein>
<name>A0A1H0GSZ9_9FIRM</name>
<gene>
    <name evidence="1" type="ORF">SAMN05192585_15510</name>
</gene>
<dbReference type="EMBL" id="FNID01000055">
    <property type="protein sequence ID" value="SDO10196.1"/>
    <property type="molecule type" value="Genomic_DNA"/>
</dbReference>
<evidence type="ECO:0000313" key="1">
    <source>
        <dbReference type="EMBL" id="SDO10196.1"/>
    </source>
</evidence>